<proteinExistence type="predicted"/>
<sequence length="124" mass="13841">MARIVRGQTLSLKRREFIGAAEALGLTDWQIIRRHVIPNTIGPVVIFVTVIVPKVILLESFLSFLGLGVQAPLTSWGSTDCGRRQQHPVAPWLLIFPAIFFVLTLFSLNFVGDGLRDAFDPKDR</sequence>
<evidence type="ECO:0000256" key="3">
    <source>
        <dbReference type="ARBA" id="ARBA00022475"/>
    </source>
</evidence>
<keyword evidence="4" id="KW-0997">Cell inner membrane</keyword>
<keyword evidence="6 8" id="KW-1133">Transmembrane helix</keyword>
<dbReference type="InterPro" id="IPR050366">
    <property type="entry name" value="BP-dependent_transpt_permease"/>
</dbReference>
<name>A0AAD4MI36_9BILA</name>
<keyword evidence="3" id="KW-1003">Cell membrane</keyword>
<dbReference type="Gene3D" id="1.10.3720.10">
    <property type="entry name" value="MetI-like"/>
    <property type="match status" value="1"/>
</dbReference>
<reference evidence="10" key="1">
    <citation type="submission" date="2022-01" db="EMBL/GenBank/DDBJ databases">
        <title>Genome Sequence Resource for Two Populations of Ditylenchus destructor, the Migratory Endoparasitic Phytonematode.</title>
        <authorList>
            <person name="Zhang H."/>
            <person name="Lin R."/>
            <person name="Xie B."/>
        </authorList>
    </citation>
    <scope>NUCLEOTIDE SEQUENCE</scope>
    <source>
        <strain evidence="10">BazhouSP</strain>
    </source>
</reference>
<dbReference type="Pfam" id="PF00528">
    <property type="entry name" value="BPD_transp_1"/>
    <property type="match status" value="1"/>
</dbReference>
<feature type="transmembrane region" description="Helical" evidence="8">
    <location>
        <begin position="89"/>
        <end position="112"/>
    </location>
</feature>
<keyword evidence="7 8" id="KW-0472">Membrane</keyword>
<dbReference type="AlphaFoldDB" id="A0AAD4MI36"/>
<evidence type="ECO:0000256" key="7">
    <source>
        <dbReference type="ARBA" id="ARBA00023136"/>
    </source>
</evidence>
<dbReference type="PROSITE" id="PS50928">
    <property type="entry name" value="ABC_TM1"/>
    <property type="match status" value="1"/>
</dbReference>
<feature type="transmembrane region" description="Helical" evidence="8">
    <location>
        <begin position="44"/>
        <end position="69"/>
    </location>
</feature>
<dbReference type="GO" id="GO:0055085">
    <property type="term" value="P:transmembrane transport"/>
    <property type="evidence" value="ECO:0007669"/>
    <property type="project" value="InterPro"/>
</dbReference>
<evidence type="ECO:0000313" key="11">
    <source>
        <dbReference type="Proteomes" id="UP001201812"/>
    </source>
</evidence>
<dbReference type="SUPFAM" id="SSF161098">
    <property type="entry name" value="MetI-like"/>
    <property type="match status" value="1"/>
</dbReference>
<dbReference type="InterPro" id="IPR035906">
    <property type="entry name" value="MetI-like_sf"/>
</dbReference>
<dbReference type="PANTHER" id="PTHR43386:SF2">
    <property type="entry name" value="OLIGOPEPTIDE TRANSPORT SYSTEM PERMEASE PROTEIN OPPC"/>
    <property type="match status" value="1"/>
</dbReference>
<keyword evidence="2" id="KW-0813">Transport</keyword>
<organism evidence="10 11">
    <name type="scientific">Ditylenchus destructor</name>
    <dbReference type="NCBI Taxonomy" id="166010"/>
    <lineage>
        <taxon>Eukaryota</taxon>
        <taxon>Metazoa</taxon>
        <taxon>Ecdysozoa</taxon>
        <taxon>Nematoda</taxon>
        <taxon>Chromadorea</taxon>
        <taxon>Rhabditida</taxon>
        <taxon>Tylenchina</taxon>
        <taxon>Tylenchomorpha</taxon>
        <taxon>Sphaerularioidea</taxon>
        <taxon>Anguinidae</taxon>
        <taxon>Anguininae</taxon>
        <taxon>Ditylenchus</taxon>
    </lineage>
</organism>
<evidence type="ECO:0000313" key="10">
    <source>
        <dbReference type="EMBL" id="KAI1690668.1"/>
    </source>
</evidence>
<protein>
    <submittedName>
        <fullName evidence="10">Binding-protein-dependent transport system inner membrane component domain-containing protein</fullName>
    </submittedName>
</protein>
<evidence type="ECO:0000256" key="1">
    <source>
        <dbReference type="ARBA" id="ARBA00004429"/>
    </source>
</evidence>
<gene>
    <name evidence="10" type="ORF">DdX_22347</name>
</gene>
<feature type="domain" description="ABC transmembrane type-1" evidence="9">
    <location>
        <begin position="1"/>
        <end position="112"/>
    </location>
</feature>
<evidence type="ECO:0000256" key="2">
    <source>
        <dbReference type="ARBA" id="ARBA00022448"/>
    </source>
</evidence>
<evidence type="ECO:0000256" key="5">
    <source>
        <dbReference type="ARBA" id="ARBA00022692"/>
    </source>
</evidence>
<dbReference type="CDD" id="cd06261">
    <property type="entry name" value="TM_PBP2"/>
    <property type="match status" value="1"/>
</dbReference>
<dbReference type="InterPro" id="IPR000515">
    <property type="entry name" value="MetI-like"/>
</dbReference>
<dbReference type="EMBL" id="JAKKPZ010001114">
    <property type="protein sequence ID" value="KAI1690668.1"/>
    <property type="molecule type" value="Genomic_DNA"/>
</dbReference>
<comment type="subcellular location">
    <subcellularLocation>
        <location evidence="1">Cell inner membrane</location>
        <topology evidence="1">Multi-pass membrane protein</topology>
    </subcellularLocation>
</comment>
<keyword evidence="5 8" id="KW-0812">Transmembrane</keyword>
<accession>A0AAD4MI36</accession>
<evidence type="ECO:0000256" key="6">
    <source>
        <dbReference type="ARBA" id="ARBA00022989"/>
    </source>
</evidence>
<dbReference type="GO" id="GO:0005886">
    <property type="term" value="C:plasma membrane"/>
    <property type="evidence" value="ECO:0007669"/>
    <property type="project" value="UniProtKB-SubCell"/>
</dbReference>
<dbReference type="PANTHER" id="PTHR43386">
    <property type="entry name" value="OLIGOPEPTIDE TRANSPORT SYSTEM PERMEASE PROTEIN APPC"/>
    <property type="match status" value="1"/>
</dbReference>
<comment type="caution">
    <text evidence="10">The sequence shown here is derived from an EMBL/GenBank/DDBJ whole genome shotgun (WGS) entry which is preliminary data.</text>
</comment>
<evidence type="ECO:0000256" key="4">
    <source>
        <dbReference type="ARBA" id="ARBA00022519"/>
    </source>
</evidence>
<dbReference type="Proteomes" id="UP001201812">
    <property type="component" value="Unassembled WGS sequence"/>
</dbReference>
<evidence type="ECO:0000259" key="9">
    <source>
        <dbReference type="PROSITE" id="PS50928"/>
    </source>
</evidence>
<evidence type="ECO:0000256" key="8">
    <source>
        <dbReference type="SAM" id="Phobius"/>
    </source>
</evidence>
<keyword evidence="11" id="KW-1185">Reference proteome</keyword>